<proteinExistence type="predicted"/>
<dbReference type="PROSITE" id="PS50141">
    <property type="entry name" value="A_DEAMIN_EDITASE"/>
    <property type="match status" value="1"/>
</dbReference>
<organism evidence="3 4">
    <name type="scientific">Trichoderma lentiforme</name>
    <dbReference type="NCBI Taxonomy" id="1567552"/>
    <lineage>
        <taxon>Eukaryota</taxon>
        <taxon>Fungi</taxon>
        <taxon>Dikarya</taxon>
        <taxon>Ascomycota</taxon>
        <taxon>Pezizomycotina</taxon>
        <taxon>Sordariomycetes</taxon>
        <taxon>Hypocreomycetidae</taxon>
        <taxon>Hypocreales</taxon>
        <taxon>Hypocreaceae</taxon>
        <taxon>Trichoderma</taxon>
    </lineage>
</organism>
<dbReference type="PANTHER" id="PTHR47803:SF1">
    <property type="entry name" value="TRNA-SPECIFIC ADENOSINE DEAMINASE 1"/>
    <property type="match status" value="1"/>
</dbReference>
<keyword evidence="4" id="KW-1185">Reference proteome</keyword>
<dbReference type="GO" id="GO:0002100">
    <property type="term" value="P:tRNA wobble adenosine to inosine editing"/>
    <property type="evidence" value="ECO:0007669"/>
    <property type="project" value="InterPro"/>
</dbReference>
<gene>
    <name evidence="3" type="ORF">CFAM422_007763</name>
</gene>
<name>A0A9P4XCQ4_9HYPO</name>
<evidence type="ECO:0000313" key="4">
    <source>
        <dbReference type="Proteomes" id="UP000801864"/>
    </source>
</evidence>
<dbReference type="InterPro" id="IPR002466">
    <property type="entry name" value="A_deamin"/>
</dbReference>
<dbReference type="PANTHER" id="PTHR47803">
    <property type="entry name" value="TRNA-SPECIFIC ADENOSINE DEAMINASE 1"/>
    <property type="match status" value="1"/>
</dbReference>
<evidence type="ECO:0000313" key="3">
    <source>
        <dbReference type="EMBL" id="KAF3068728.1"/>
    </source>
</evidence>
<feature type="compositionally biased region" description="Low complexity" evidence="1">
    <location>
        <begin position="175"/>
        <end position="185"/>
    </location>
</feature>
<dbReference type="Pfam" id="PF02137">
    <property type="entry name" value="A_deamin"/>
    <property type="match status" value="1"/>
</dbReference>
<dbReference type="GO" id="GO:0003723">
    <property type="term" value="F:RNA binding"/>
    <property type="evidence" value="ECO:0007669"/>
    <property type="project" value="InterPro"/>
</dbReference>
<dbReference type="SMART" id="SM00552">
    <property type="entry name" value="ADEAMc"/>
    <property type="match status" value="1"/>
</dbReference>
<sequence length="421" mass="45747">MTSRANLIARAVISQFEKLPSKRKPCVRDNGLHEWVPLSGIVAEKDGILTCLALATGMKCLPASKLGDAKGVAIHDWHAEILAIRTFNRYLLDECQSLIGGSRDDPQAILQQSDSLGMEMESDRYTRPFGVKHGVKLHMYCSEAPCGDASMELIMAAQEDASPWELPTPTPTPSSPQSAISESESALPGRAYFSQLGIVRRKPARGDAPLTLSKSCSDKIALKQCTSLLSSLTSLLVNPANAYIDTLVLPESQYSAAACERAFSAAGRMKPVAGKQWAEGYAFRPFNVEVTTVEFEFSKRAVQARSKVISASNLAATWSASGFEETILGGVLQGRKQFDIRGASKTSRRQMWLKSKELSDQLSASNAGRHGGLREHLSSASSYQDIKDGPLLAERRQVKAQVRQLALKGWIQNEGDSGFGI</sequence>
<dbReference type="EMBL" id="QLNT01000013">
    <property type="protein sequence ID" value="KAF3068728.1"/>
    <property type="molecule type" value="Genomic_DNA"/>
</dbReference>
<reference evidence="3 4" key="1">
    <citation type="submission" date="2018-06" db="EMBL/GenBank/DDBJ databases">
        <title>Genome analysis of cellulolytic fungus Trichoderma lentiforme CFAM-422.</title>
        <authorList>
            <person name="Steindorff A.S."/>
            <person name="Formighieri E.F."/>
            <person name="Midorikawa G.E.O."/>
            <person name="Tamietti M.S."/>
            <person name="Ramos E.Z."/>
            <person name="Silva A.S."/>
            <person name="Bon E.P.S."/>
            <person name="Mendes T.D."/>
            <person name="Damaso M.C.T."/>
            <person name="Favaro L.C.L."/>
        </authorList>
    </citation>
    <scope>NUCLEOTIDE SEQUENCE [LARGE SCALE GENOMIC DNA]</scope>
    <source>
        <strain evidence="3 4">CFAM-422</strain>
    </source>
</reference>
<protein>
    <recommendedName>
        <fullName evidence="2">A to I editase domain-containing protein</fullName>
    </recommendedName>
</protein>
<feature type="domain" description="A to I editase" evidence="2">
    <location>
        <begin position="53"/>
        <end position="411"/>
    </location>
</feature>
<dbReference type="InterPro" id="IPR042935">
    <property type="entry name" value="Tad1"/>
</dbReference>
<comment type="caution">
    <text evidence="3">The sequence shown here is derived from an EMBL/GenBank/DDBJ whole genome shotgun (WGS) entry which is preliminary data.</text>
</comment>
<dbReference type="Proteomes" id="UP000801864">
    <property type="component" value="Unassembled WGS sequence"/>
</dbReference>
<evidence type="ECO:0000259" key="2">
    <source>
        <dbReference type="PROSITE" id="PS50141"/>
    </source>
</evidence>
<dbReference type="AlphaFoldDB" id="A0A9P4XCQ4"/>
<feature type="region of interest" description="Disordered" evidence="1">
    <location>
        <begin position="163"/>
        <end position="185"/>
    </location>
</feature>
<dbReference type="GO" id="GO:0043829">
    <property type="term" value="F:tRNA-specific adenosine-37 deaminase activity"/>
    <property type="evidence" value="ECO:0007669"/>
    <property type="project" value="TreeGrafter"/>
</dbReference>
<accession>A0A9P4XCQ4</accession>
<evidence type="ECO:0000256" key="1">
    <source>
        <dbReference type="SAM" id="MobiDB-lite"/>
    </source>
</evidence>